<feature type="active site" description="Proton donor" evidence="9">
    <location>
        <position position="166"/>
    </location>
</feature>
<dbReference type="STRING" id="83449.BON30_01000"/>
<evidence type="ECO:0000256" key="1">
    <source>
        <dbReference type="ARBA" id="ARBA00000448"/>
    </source>
</evidence>
<dbReference type="GO" id="GO:0030245">
    <property type="term" value="P:cellulose catabolic process"/>
    <property type="evidence" value="ECO:0007669"/>
    <property type="project" value="UniProtKB-KW"/>
</dbReference>
<protein>
    <recommendedName>
        <fullName evidence="3 12">Beta-glucosidase</fullName>
        <ecNumber evidence="3 12">3.2.1.21</ecNumber>
    </recommendedName>
</protein>
<feature type="binding site" evidence="10">
    <location>
        <position position="301"/>
    </location>
    <ligand>
        <name>substrate</name>
    </ligand>
</feature>
<proteinExistence type="inferred from homology"/>
<dbReference type="PANTHER" id="PTHR10353:SF36">
    <property type="entry name" value="LP05116P"/>
    <property type="match status" value="1"/>
</dbReference>
<evidence type="ECO:0000256" key="9">
    <source>
        <dbReference type="PIRSR" id="PIRSR617736-1"/>
    </source>
</evidence>
<accession>A0A1L9BHX7</accession>
<evidence type="ECO:0000256" key="8">
    <source>
        <dbReference type="ARBA" id="ARBA00023326"/>
    </source>
</evidence>
<feature type="active site" description="Nucleophile" evidence="9 11">
    <location>
        <position position="361"/>
    </location>
</feature>
<dbReference type="InterPro" id="IPR001360">
    <property type="entry name" value="Glyco_hydro_1"/>
</dbReference>
<feature type="binding site" evidence="10">
    <location>
        <position position="121"/>
    </location>
    <ligand>
        <name>substrate</name>
    </ligand>
</feature>
<dbReference type="RefSeq" id="WP_071895938.1">
    <property type="nucleotide sequence ID" value="NZ_MPIN01000001.1"/>
</dbReference>
<evidence type="ECO:0000256" key="11">
    <source>
        <dbReference type="PROSITE-ProRule" id="PRU10055"/>
    </source>
</evidence>
<evidence type="ECO:0000256" key="6">
    <source>
        <dbReference type="ARBA" id="ARBA00023277"/>
    </source>
</evidence>
<dbReference type="SUPFAM" id="SSF51445">
    <property type="entry name" value="(Trans)glycosidases"/>
    <property type="match status" value="1"/>
</dbReference>
<dbReference type="PROSITE" id="PS00572">
    <property type="entry name" value="GLYCOSYL_HYDROL_F1_1"/>
    <property type="match status" value="1"/>
</dbReference>
<keyword evidence="8" id="KW-0624">Polysaccharide degradation</keyword>
<sequence>MALIGFPKDFLWGTATSSYQIEGAATEDGRGESIWDRFSKTPGKVGDGTNGDVACDHYHRYREDIALMKSLGMQAYRFSVAWPRILPTGRGKVNPKGLDFYNRLVDGLLEAGITPFVTLYHWDLPQALQDQGGWPRRSTAEAFVEYTEVVARALGDRVKNWITHNEPWCISLLSHEKGLHAPGLKDFRLALAASHHVLLSHGWAVPVIRAASPGAQVGITLNLSPAEPASASAADYDAFRHHDGYFNRWFLDPLYGRHYPADMIADYIKAGHLPSEGFTVVQPGDLEAIAVDTDFLGVNYYNRAVLRSDKVPEEKNHPRTVHLAPESEWTEMGWEVHPDSLRKLLTRLHVDYGPRKLYVTENGASFSTPPDAQGRVPDEKRLNFLRDHFLAARKAMDAGAPLAGYFVWSFMDNFEWDRGYAQRFGIVWVDYKTQQRIPKDSALWYRDVIKANGVQVP</sequence>
<reference evidence="14" key="1">
    <citation type="submission" date="2016-11" db="EMBL/GenBank/DDBJ databases">
        <authorList>
            <person name="Shukria A."/>
            <person name="Stevens D.C."/>
        </authorList>
    </citation>
    <scope>NUCLEOTIDE SEQUENCE [LARGE SCALE GENOMIC DNA]</scope>
    <source>
        <strain evidence="14">Cbfe23</strain>
    </source>
</reference>
<comment type="caution">
    <text evidence="13">The sequence shown here is derived from an EMBL/GenBank/DDBJ whole genome shotgun (WGS) entry which is preliminary data.</text>
</comment>
<comment type="similarity">
    <text evidence="2 12">Belongs to the glycosyl hydrolase 1 family.</text>
</comment>
<comment type="catalytic activity">
    <reaction evidence="1 12">
        <text>Hydrolysis of terminal, non-reducing beta-D-glucosyl residues with release of beta-D-glucose.</text>
        <dbReference type="EC" id="3.2.1.21"/>
    </reaction>
</comment>
<evidence type="ECO:0000256" key="4">
    <source>
        <dbReference type="ARBA" id="ARBA00022801"/>
    </source>
</evidence>
<dbReference type="FunFam" id="3.20.20.80:FF:000004">
    <property type="entry name" value="Beta-glucosidase 6-phospho-beta-glucosidase"/>
    <property type="match status" value="1"/>
</dbReference>
<dbReference type="PANTHER" id="PTHR10353">
    <property type="entry name" value="GLYCOSYL HYDROLASE"/>
    <property type="match status" value="1"/>
</dbReference>
<evidence type="ECO:0000313" key="14">
    <source>
        <dbReference type="Proteomes" id="UP000182229"/>
    </source>
</evidence>
<dbReference type="EC" id="3.2.1.21" evidence="3 12"/>
<dbReference type="NCBIfam" id="TIGR03356">
    <property type="entry name" value="BGL"/>
    <property type="match status" value="1"/>
</dbReference>
<keyword evidence="4 12" id="KW-0378">Hydrolase</keyword>
<dbReference type="AlphaFoldDB" id="A0A1L9BHX7"/>
<keyword evidence="14" id="KW-1185">Reference proteome</keyword>
<dbReference type="OrthoDB" id="9765195at2"/>
<dbReference type="EMBL" id="MPIN01000001">
    <property type="protein sequence ID" value="OJH41850.1"/>
    <property type="molecule type" value="Genomic_DNA"/>
</dbReference>
<evidence type="ECO:0000256" key="2">
    <source>
        <dbReference type="ARBA" id="ARBA00010838"/>
    </source>
</evidence>
<dbReference type="Proteomes" id="UP000182229">
    <property type="component" value="Unassembled WGS sequence"/>
</dbReference>
<evidence type="ECO:0000256" key="10">
    <source>
        <dbReference type="PIRSR" id="PIRSR617736-2"/>
    </source>
</evidence>
<organism evidence="13 14">
    <name type="scientific">Cystobacter ferrugineus</name>
    <dbReference type="NCBI Taxonomy" id="83449"/>
    <lineage>
        <taxon>Bacteria</taxon>
        <taxon>Pseudomonadati</taxon>
        <taxon>Myxococcota</taxon>
        <taxon>Myxococcia</taxon>
        <taxon>Myxococcales</taxon>
        <taxon>Cystobacterineae</taxon>
        <taxon>Archangiaceae</taxon>
        <taxon>Cystobacter</taxon>
    </lineage>
</organism>
<name>A0A1L9BHX7_9BACT</name>
<dbReference type="InterPro" id="IPR017736">
    <property type="entry name" value="Glyco_hydro_1_beta-glucosidase"/>
</dbReference>
<feature type="binding site" evidence="10">
    <location>
        <position position="165"/>
    </location>
    <ligand>
        <name>substrate</name>
    </ligand>
</feature>
<evidence type="ECO:0000256" key="3">
    <source>
        <dbReference type="ARBA" id="ARBA00012744"/>
    </source>
</evidence>
<dbReference type="InterPro" id="IPR033132">
    <property type="entry name" value="GH_1_N_CS"/>
</dbReference>
<gene>
    <name evidence="13" type="ORF">BON30_01000</name>
</gene>
<dbReference type="PRINTS" id="PR00131">
    <property type="entry name" value="GLHYDRLASE1"/>
</dbReference>
<feature type="binding site" evidence="10">
    <location>
        <position position="20"/>
    </location>
    <ligand>
        <name>substrate</name>
    </ligand>
</feature>
<reference evidence="13 14" key="2">
    <citation type="submission" date="2016-12" db="EMBL/GenBank/DDBJ databases">
        <title>Draft Genome Sequence of Cystobacter ferrugineus Strain Cbfe23.</title>
        <authorList>
            <person name="Akbar S."/>
            <person name="Dowd S.E."/>
            <person name="Stevens D.C."/>
        </authorList>
    </citation>
    <scope>NUCLEOTIDE SEQUENCE [LARGE SCALE GENOMIC DNA]</scope>
    <source>
        <strain evidence="13 14">Cbfe23</strain>
    </source>
</reference>
<dbReference type="GO" id="GO:0008422">
    <property type="term" value="F:beta-glucosidase activity"/>
    <property type="evidence" value="ECO:0007669"/>
    <property type="project" value="UniProtKB-EC"/>
</dbReference>
<dbReference type="Gene3D" id="3.20.20.80">
    <property type="entry name" value="Glycosidases"/>
    <property type="match status" value="1"/>
</dbReference>
<evidence type="ECO:0000313" key="13">
    <source>
        <dbReference type="EMBL" id="OJH41850.1"/>
    </source>
</evidence>
<keyword evidence="5" id="KW-0136">Cellulose degradation</keyword>
<evidence type="ECO:0000256" key="12">
    <source>
        <dbReference type="RuleBase" id="RU361175"/>
    </source>
</evidence>
<evidence type="ECO:0000256" key="7">
    <source>
        <dbReference type="ARBA" id="ARBA00023295"/>
    </source>
</evidence>
<dbReference type="Pfam" id="PF00232">
    <property type="entry name" value="Glyco_hydro_1"/>
    <property type="match status" value="1"/>
</dbReference>
<dbReference type="InterPro" id="IPR017853">
    <property type="entry name" value="GH"/>
</dbReference>
<dbReference type="GO" id="GO:0005829">
    <property type="term" value="C:cytosol"/>
    <property type="evidence" value="ECO:0007669"/>
    <property type="project" value="TreeGrafter"/>
</dbReference>
<dbReference type="PROSITE" id="PS00653">
    <property type="entry name" value="GLYCOSYL_HYDROL_F1_2"/>
    <property type="match status" value="1"/>
</dbReference>
<feature type="binding site" evidence="10">
    <location>
        <position position="408"/>
    </location>
    <ligand>
        <name>substrate</name>
    </ligand>
</feature>
<keyword evidence="7 12" id="KW-0326">Glycosidase</keyword>
<keyword evidence="6" id="KW-0119">Carbohydrate metabolism</keyword>
<dbReference type="InterPro" id="IPR018120">
    <property type="entry name" value="Glyco_hydro_1_AS"/>
</dbReference>
<evidence type="ECO:0000256" key="5">
    <source>
        <dbReference type="ARBA" id="ARBA00023001"/>
    </source>
</evidence>
<feature type="binding site" evidence="10">
    <location>
        <begin position="415"/>
        <end position="416"/>
    </location>
    <ligand>
        <name>substrate</name>
    </ligand>
</feature>